<dbReference type="Gene3D" id="3.90.75.20">
    <property type="match status" value="1"/>
</dbReference>
<keyword evidence="4" id="KW-1185">Reference proteome</keyword>
<dbReference type="Pfam" id="PF13392">
    <property type="entry name" value="HNH_3"/>
    <property type="match status" value="1"/>
</dbReference>
<evidence type="ECO:0000259" key="1">
    <source>
        <dbReference type="Pfam" id="PF07463"/>
    </source>
</evidence>
<evidence type="ECO:0000313" key="4">
    <source>
        <dbReference type="Proteomes" id="UP001229832"/>
    </source>
</evidence>
<dbReference type="EMBL" id="CP132485">
    <property type="protein sequence ID" value="WLV83683.1"/>
    <property type="molecule type" value="Genomic_DNA"/>
</dbReference>
<dbReference type="InterPro" id="IPR044925">
    <property type="entry name" value="His-Me_finger_sf"/>
</dbReference>
<dbReference type="SUPFAM" id="SSF64496">
    <property type="entry name" value="DNA-binding domain of intron-encoded endonucleases"/>
    <property type="match status" value="1"/>
</dbReference>
<dbReference type="SUPFAM" id="SSF54060">
    <property type="entry name" value="His-Me finger endonucleases"/>
    <property type="match status" value="1"/>
</dbReference>
<protein>
    <submittedName>
        <fullName evidence="3">NUMOD4 domain-containing protein</fullName>
    </submittedName>
</protein>
<dbReference type="GeneID" id="93267794"/>
<organism evidence="3 4">
    <name type="scientific">Lacticaseibacillus zeae subsp. silagei</name>
    <dbReference type="NCBI Taxonomy" id="3068307"/>
    <lineage>
        <taxon>Bacteria</taxon>
        <taxon>Bacillati</taxon>
        <taxon>Bacillota</taxon>
        <taxon>Bacilli</taxon>
        <taxon>Lactobacillales</taxon>
        <taxon>Lactobacillaceae</taxon>
        <taxon>Lacticaseibacillus</taxon>
    </lineage>
</organism>
<evidence type="ECO:0000313" key="3">
    <source>
        <dbReference type="EMBL" id="WLV83683.1"/>
    </source>
</evidence>
<dbReference type="InterPro" id="IPR036388">
    <property type="entry name" value="WH-like_DNA-bd_sf"/>
</dbReference>
<evidence type="ECO:0000259" key="2">
    <source>
        <dbReference type="Pfam" id="PF13392"/>
    </source>
</evidence>
<gene>
    <name evidence="3" type="ORF">LACZS2_000066</name>
</gene>
<dbReference type="RefSeq" id="WP_093997713.1">
    <property type="nucleotide sequence ID" value="NZ_CP132484.1"/>
</dbReference>
<dbReference type="Proteomes" id="UP001229832">
    <property type="component" value="Chromosome"/>
</dbReference>
<sequence length="186" mass="21127">MTEKWRPVVGFEGWYEVSSKGRVRSMPRTIIQKSAAGSICAERRAGKMMKQHENNCGYLYVALSKQGKRKAYRVNQLVASAFFGPSDLWVNHKDMNRKNNHVENLEYCTPLYNRHYGDGIERTAAKLRKPFYGISPSGSKVTFNSMRHAASVIGTSTGFISDALHHARQHKTCKGWKLLEVTDDDE</sequence>
<dbReference type="InterPro" id="IPR003615">
    <property type="entry name" value="HNH_nuc"/>
</dbReference>
<dbReference type="InterPro" id="IPR010902">
    <property type="entry name" value="NUMOD4"/>
</dbReference>
<dbReference type="Gene3D" id="1.10.10.10">
    <property type="entry name" value="Winged helix-like DNA-binding domain superfamily/Winged helix DNA-binding domain"/>
    <property type="match status" value="1"/>
</dbReference>
<reference evidence="3 4" key="1">
    <citation type="submission" date="2023-08" db="EMBL/GenBank/DDBJ databases">
        <authorList>
            <person name="Buchebner-Jance M."/>
        </authorList>
    </citation>
    <scope>NUCLEOTIDE SEQUENCE [LARGE SCALE GENOMIC DNA]</scope>
    <source>
        <strain evidence="3 4">NCIMB 15475</strain>
    </source>
</reference>
<feature type="domain" description="HNH nuclease" evidence="2">
    <location>
        <begin position="75"/>
        <end position="113"/>
    </location>
</feature>
<feature type="domain" description="NUMOD4" evidence="1">
    <location>
        <begin position="3"/>
        <end position="64"/>
    </location>
</feature>
<dbReference type="Pfam" id="PF07463">
    <property type="entry name" value="NUMOD4"/>
    <property type="match status" value="1"/>
</dbReference>
<proteinExistence type="predicted"/>
<accession>A0ABD7Z9S7</accession>
<dbReference type="AlphaFoldDB" id="A0ABD7Z9S7"/>
<name>A0ABD7Z9S7_LACZE</name>